<accession>A0A0K0CW20</accession>
<dbReference type="Proteomes" id="UP000035642">
    <property type="component" value="Unassembled WGS sequence"/>
</dbReference>
<keyword evidence="3" id="KW-0732">Signal</keyword>
<dbReference type="GO" id="GO:0003993">
    <property type="term" value="F:acid phosphatase activity"/>
    <property type="evidence" value="ECO:0007669"/>
    <property type="project" value="UniProtKB-EC"/>
</dbReference>
<dbReference type="Gene3D" id="3.40.50.1240">
    <property type="entry name" value="Phosphoglycerate mutase-like"/>
    <property type="match status" value="1"/>
</dbReference>
<dbReference type="Pfam" id="PF00328">
    <property type="entry name" value="His_Phos_2"/>
    <property type="match status" value="1"/>
</dbReference>
<reference evidence="5" key="2">
    <citation type="submission" date="2016-04" db="UniProtKB">
        <authorList>
            <consortium name="WormBaseParasite"/>
        </authorList>
    </citation>
    <scope>IDENTIFICATION</scope>
</reference>
<feature type="signal peptide" evidence="3">
    <location>
        <begin position="1"/>
        <end position="23"/>
    </location>
</feature>
<comment type="catalytic activity">
    <reaction evidence="1">
        <text>a phosphate monoester + H2O = an alcohol + phosphate</text>
        <dbReference type="Rhea" id="RHEA:15017"/>
        <dbReference type="ChEBI" id="CHEBI:15377"/>
        <dbReference type="ChEBI" id="CHEBI:30879"/>
        <dbReference type="ChEBI" id="CHEBI:43474"/>
        <dbReference type="ChEBI" id="CHEBI:67140"/>
        <dbReference type="EC" id="3.1.3.2"/>
    </reaction>
</comment>
<evidence type="ECO:0000313" key="5">
    <source>
        <dbReference type="WBParaSite" id="ACAC_0000158801-mRNA-1"/>
    </source>
</evidence>
<evidence type="ECO:0000256" key="3">
    <source>
        <dbReference type="SAM" id="SignalP"/>
    </source>
</evidence>
<comment type="similarity">
    <text evidence="2">Belongs to the histidine acid phosphatase family.</text>
</comment>
<feature type="chain" id="PRO_5007413150" evidence="3">
    <location>
        <begin position="24"/>
        <end position="408"/>
    </location>
</feature>
<keyword evidence="4" id="KW-1185">Reference proteome</keyword>
<dbReference type="CDD" id="cd07061">
    <property type="entry name" value="HP_HAP_like"/>
    <property type="match status" value="1"/>
</dbReference>
<reference evidence="4" key="1">
    <citation type="submission" date="2012-09" db="EMBL/GenBank/DDBJ databases">
        <authorList>
            <person name="Martin A.A."/>
        </authorList>
    </citation>
    <scope>NUCLEOTIDE SEQUENCE</scope>
</reference>
<dbReference type="PANTHER" id="PTHR11567">
    <property type="entry name" value="ACID PHOSPHATASE-RELATED"/>
    <property type="match status" value="1"/>
</dbReference>
<dbReference type="PROSITE" id="PS00778">
    <property type="entry name" value="HIS_ACID_PHOSPHAT_2"/>
    <property type="match status" value="1"/>
</dbReference>
<dbReference type="WBParaSite" id="ACAC_0000158801-mRNA-1">
    <property type="protein sequence ID" value="ACAC_0000158801-mRNA-1"/>
    <property type="gene ID" value="ACAC_0000158801"/>
</dbReference>
<dbReference type="SUPFAM" id="SSF53254">
    <property type="entry name" value="Phosphoglycerate mutase-like"/>
    <property type="match status" value="1"/>
</dbReference>
<evidence type="ECO:0000256" key="1">
    <source>
        <dbReference type="ARBA" id="ARBA00000032"/>
    </source>
</evidence>
<organism evidence="4 5">
    <name type="scientific">Angiostrongylus cantonensis</name>
    <name type="common">Rat lungworm</name>
    <dbReference type="NCBI Taxonomy" id="6313"/>
    <lineage>
        <taxon>Eukaryota</taxon>
        <taxon>Metazoa</taxon>
        <taxon>Ecdysozoa</taxon>
        <taxon>Nematoda</taxon>
        <taxon>Chromadorea</taxon>
        <taxon>Rhabditida</taxon>
        <taxon>Rhabditina</taxon>
        <taxon>Rhabditomorpha</taxon>
        <taxon>Strongyloidea</taxon>
        <taxon>Metastrongylidae</taxon>
        <taxon>Angiostrongylus</taxon>
    </lineage>
</organism>
<sequence length="408" mass="46814">MLISGCLVLLLTTFSVVWTPAGAEEQTTNNGQQTERKLVPIQANAETLLYVQLVRAWRHGDRTPASSVPFYDANAWEEGLGELTMKGIAQQYRLGRWLRVRYGNFLGSRFHRNEVFVRSSDYNRTLMSAQATMAGLFPPSKSEIWNADILWQPVPVHSVPKTMDKELYEDIDCPTASSEFSKVWDSTVVRQMVSENEDLIKYLGEKSQIPNFNLDKLWMVYDNLFCMLQHMETHKWPSWINDSIFDRVQKLYDGYSRTKYHTDVLRRLRGGPLLKDILDRFVAKVNGALGIQPKLFGYSAHDTTLAAMLSSLGIYPTVFPRYASAVLLELHRKDGKFVVQVFHKNGTDVDDLYHYEIPGCGDPCTLDALRSAVDRQHFVFSLFCFSFGLHARFIKLYSWTDNTYTLTN</sequence>
<dbReference type="PANTHER" id="PTHR11567:SF210">
    <property type="entry name" value="ACID PHOSPHATASE 5-RELATED"/>
    <property type="match status" value="1"/>
</dbReference>
<protein>
    <submittedName>
        <fullName evidence="5">Lysosomal acid phosphatase</fullName>
    </submittedName>
</protein>
<dbReference type="AlphaFoldDB" id="A0A0K0CW20"/>
<dbReference type="InterPro" id="IPR033379">
    <property type="entry name" value="Acid_Pase_AS"/>
</dbReference>
<name>A0A0K0CW20_ANGCA</name>
<dbReference type="InterPro" id="IPR050645">
    <property type="entry name" value="Histidine_acid_phosphatase"/>
</dbReference>
<dbReference type="InterPro" id="IPR000560">
    <property type="entry name" value="His_Pase_clade-2"/>
</dbReference>
<evidence type="ECO:0000256" key="2">
    <source>
        <dbReference type="ARBA" id="ARBA00005375"/>
    </source>
</evidence>
<evidence type="ECO:0000313" key="4">
    <source>
        <dbReference type="Proteomes" id="UP000035642"/>
    </source>
</evidence>
<dbReference type="STRING" id="6313.A0A0K0CW20"/>
<dbReference type="InterPro" id="IPR029033">
    <property type="entry name" value="His_PPase_superfam"/>
</dbReference>
<proteinExistence type="inferred from homology"/>